<feature type="transmembrane region" description="Helical" evidence="3">
    <location>
        <begin position="25"/>
        <end position="48"/>
    </location>
</feature>
<protein>
    <submittedName>
        <fullName evidence="5">Inner membrane transporter RhtA</fullName>
    </submittedName>
</protein>
<dbReference type="PANTHER" id="PTHR22911:SF37">
    <property type="entry name" value="THREONINE_HOMOSERINE EXPORTER RHTA"/>
    <property type="match status" value="1"/>
</dbReference>
<dbReference type="RefSeq" id="WP_089007815.1">
    <property type="nucleotide sequence ID" value="NZ_LT607411.1"/>
</dbReference>
<feature type="transmembrane region" description="Helical" evidence="3">
    <location>
        <begin position="54"/>
        <end position="73"/>
    </location>
</feature>
<dbReference type="GO" id="GO:0005886">
    <property type="term" value="C:plasma membrane"/>
    <property type="evidence" value="ECO:0007669"/>
    <property type="project" value="TreeGrafter"/>
</dbReference>
<dbReference type="Pfam" id="PF00892">
    <property type="entry name" value="EamA"/>
    <property type="match status" value="1"/>
</dbReference>
<feature type="transmembrane region" description="Helical" evidence="3">
    <location>
        <begin position="248"/>
        <end position="269"/>
    </location>
</feature>
<dbReference type="SUPFAM" id="SSF103481">
    <property type="entry name" value="Multidrug resistance efflux transporter EmrE"/>
    <property type="match status" value="2"/>
</dbReference>
<feature type="region of interest" description="Disordered" evidence="2">
    <location>
        <begin position="299"/>
        <end position="323"/>
    </location>
</feature>
<feature type="transmembrane region" description="Helical" evidence="3">
    <location>
        <begin position="134"/>
        <end position="152"/>
    </location>
</feature>
<dbReference type="PANTHER" id="PTHR22911">
    <property type="entry name" value="ACYL-MALONYL CONDENSING ENZYME-RELATED"/>
    <property type="match status" value="1"/>
</dbReference>
<keyword evidence="3" id="KW-0472">Membrane</keyword>
<feature type="transmembrane region" description="Helical" evidence="3">
    <location>
        <begin position="158"/>
        <end position="175"/>
    </location>
</feature>
<dbReference type="Proteomes" id="UP000198242">
    <property type="component" value="Chromosome I"/>
</dbReference>
<accession>A0A1C4YH21</accession>
<feature type="transmembrane region" description="Helical" evidence="3">
    <location>
        <begin position="214"/>
        <end position="236"/>
    </location>
</feature>
<dbReference type="AlphaFoldDB" id="A0A1C4YH21"/>
<feature type="transmembrane region" description="Helical" evidence="3">
    <location>
        <begin position="109"/>
        <end position="127"/>
    </location>
</feature>
<dbReference type="GO" id="GO:0015565">
    <property type="term" value="F:threonine efflux transmembrane transporter activity"/>
    <property type="evidence" value="ECO:0007669"/>
    <property type="project" value="TreeGrafter"/>
</dbReference>
<evidence type="ECO:0000256" key="3">
    <source>
        <dbReference type="SAM" id="Phobius"/>
    </source>
</evidence>
<feature type="domain" description="EamA" evidence="4">
    <location>
        <begin position="157"/>
        <end position="290"/>
    </location>
</feature>
<proteinExistence type="inferred from homology"/>
<evidence type="ECO:0000256" key="2">
    <source>
        <dbReference type="SAM" id="MobiDB-lite"/>
    </source>
</evidence>
<feature type="transmembrane region" description="Helical" evidence="3">
    <location>
        <begin position="275"/>
        <end position="292"/>
    </location>
</feature>
<keyword evidence="6" id="KW-1185">Reference proteome</keyword>
<evidence type="ECO:0000259" key="4">
    <source>
        <dbReference type="Pfam" id="PF00892"/>
    </source>
</evidence>
<name>A0A1C4YH21_MICVI</name>
<comment type="similarity">
    <text evidence="1">Belongs to the EamA transporter family.</text>
</comment>
<keyword evidence="3" id="KW-1133">Transmembrane helix</keyword>
<dbReference type="InterPro" id="IPR000620">
    <property type="entry name" value="EamA_dom"/>
</dbReference>
<gene>
    <name evidence="5" type="ORF">GA0074695_4276</name>
</gene>
<evidence type="ECO:0000313" key="6">
    <source>
        <dbReference type="Proteomes" id="UP000198242"/>
    </source>
</evidence>
<feature type="transmembrane region" description="Helical" evidence="3">
    <location>
        <begin position="85"/>
        <end position="103"/>
    </location>
</feature>
<sequence>MPRSASSAGATSKAATTAPRVPPHAYFVVSAVFHYLGPAFAVLLFVRVDALGVAWLRIASAAAVFALWRRPWWLWQRLDQTTRRLLAAWAAVLAAMNSVFYLALERLPLGTVAAIEFLPVIVLAAFAARTRRNLLALVCAVAGVYLLTDVRLVAEPLGVAFAAANAVLFAAYIVLGHRVARNQQVHGIDGLALSMLIAAVIALPIGIWDAAPAFVDPVALAAGMGVGVSSSVIPYVTDQLAMARLSRATYALMVSLLPATATVIGIVVLTQIPTPTEIVGVVLVILGVAVHQDHHRTSKRPRVSRQIVRQPGSTECDTMKQPR</sequence>
<reference evidence="6" key="1">
    <citation type="submission" date="2016-06" db="EMBL/GenBank/DDBJ databases">
        <authorList>
            <person name="Varghese N."/>
            <person name="Submissions Spin"/>
        </authorList>
    </citation>
    <scope>NUCLEOTIDE SEQUENCE [LARGE SCALE GENOMIC DNA]</scope>
    <source>
        <strain evidence="6">DSM 43909</strain>
    </source>
</reference>
<dbReference type="InterPro" id="IPR037185">
    <property type="entry name" value="EmrE-like"/>
</dbReference>
<dbReference type="OrthoDB" id="9815120at2"/>
<keyword evidence="3" id="KW-0812">Transmembrane</keyword>
<evidence type="ECO:0000256" key="1">
    <source>
        <dbReference type="ARBA" id="ARBA00007362"/>
    </source>
</evidence>
<dbReference type="EMBL" id="LT607411">
    <property type="protein sequence ID" value="SCF20023.1"/>
    <property type="molecule type" value="Genomic_DNA"/>
</dbReference>
<evidence type="ECO:0000313" key="5">
    <source>
        <dbReference type="EMBL" id="SCF20023.1"/>
    </source>
</evidence>
<feature type="transmembrane region" description="Helical" evidence="3">
    <location>
        <begin position="187"/>
        <end position="208"/>
    </location>
</feature>
<organism evidence="5 6">
    <name type="scientific">Micromonospora viridifaciens</name>
    <dbReference type="NCBI Taxonomy" id="1881"/>
    <lineage>
        <taxon>Bacteria</taxon>
        <taxon>Bacillati</taxon>
        <taxon>Actinomycetota</taxon>
        <taxon>Actinomycetes</taxon>
        <taxon>Micromonosporales</taxon>
        <taxon>Micromonosporaceae</taxon>
        <taxon>Micromonospora</taxon>
    </lineage>
</organism>